<dbReference type="OrthoDB" id="9803916at2"/>
<organism evidence="1 2">
    <name type="scientific">Thermodesulfitimonas autotrophica</name>
    <dbReference type="NCBI Taxonomy" id="1894989"/>
    <lineage>
        <taxon>Bacteria</taxon>
        <taxon>Bacillati</taxon>
        <taxon>Bacillota</taxon>
        <taxon>Clostridia</taxon>
        <taxon>Thermoanaerobacterales</taxon>
        <taxon>Thermoanaerobacteraceae</taxon>
        <taxon>Thermodesulfitimonas</taxon>
    </lineage>
</organism>
<dbReference type="AlphaFoldDB" id="A0A3N5BJH3"/>
<dbReference type="EMBL" id="RKRE01000001">
    <property type="protein sequence ID" value="RPF49858.1"/>
    <property type="molecule type" value="Genomic_DNA"/>
</dbReference>
<name>A0A3N5BJH3_9THEO</name>
<proteinExistence type="predicted"/>
<dbReference type="PANTHER" id="PTHR43694:SF1">
    <property type="entry name" value="RIBONUCLEASE J"/>
    <property type="match status" value="1"/>
</dbReference>
<evidence type="ECO:0000313" key="1">
    <source>
        <dbReference type="EMBL" id="RPF49858.1"/>
    </source>
</evidence>
<dbReference type="Gene3D" id="3.60.15.10">
    <property type="entry name" value="Ribonuclease Z/Hydroxyacylglutathione hydrolase-like"/>
    <property type="match status" value="1"/>
</dbReference>
<dbReference type="SUPFAM" id="SSF56281">
    <property type="entry name" value="Metallo-hydrolase/oxidoreductase"/>
    <property type="match status" value="1"/>
</dbReference>
<keyword evidence="2" id="KW-1185">Reference proteome</keyword>
<protein>
    <submittedName>
        <fullName evidence="1">Ribonuclease J</fullName>
    </submittedName>
</protein>
<sequence>MTALTFYDGVGCIGGNKILIEENGAALLLDFGTNFKAEGMYFDEFLGPRSSFGFADLLSLEILPPLRGLYRPDLEYPGVWERYADHPLYRQVEVLGVLLSHAHFDHCGHISYLRTDIPVVTSLTSAVICKALQDTGGGNRLQEICYATPREFAGGVLKAVSYRNAPFVQRPYFVFGAQAAAPAVGDFWTQYDGSRALACRPLTFCGEEGECGPFRVRFWPVDHSIPGAGAFGVKTAAGWVVYTGDLRLHGCQGALTRRFMAEAAALRPVALICEGTHPATTEPVTEEEVYANALAIVRRTKGLVVADFGPRNVERLLSFLRVGAETGRQLVLTLKDVYLLAALHAAGEPGVPDPFSDCRLCLFVKPRVTLRGWEKALVERFAAAAPDRMVGAVAVARAQESYLLCFSYYDFHALLDIGPRGGTYIYSSSEAFDEEMLLDHRRVENWINHFAFTLYGSLGRDRERSGLHASGHIHGPGLEELIATVRPEILIPVHTESPDFFRRFAGQCRVVFPGRGERVVIG</sequence>
<accession>A0A3N5BJH3</accession>
<dbReference type="PANTHER" id="PTHR43694">
    <property type="entry name" value="RIBONUCLEASE J"/>
    <property type="match status" value="1"/>
</dbReference>
<evidence type="ECO:0000313" key="2">
    <source>
        <dbReference type="Proteomes" id="UP000282654"/>
    </source>
</evidence>
<dbReference type="InterPro" id="IPR036866">
    <property type="entry name" value="RibonucZ/Hydroxyglut_hydro"/>
</dbReference>
<dbReference type="RefSeq" id="WP_123927985.1">
    <property type="nucleotide sequence ID" value="NZ_RKRE01000001.1"/>
</dbReference>
<gene>
    <name evidence="1" type="ORF">EDD75_0683</name>
</gene>
<comment type="caution">
    <text evidence="1">The sequence shown here is derived from an EMBL/GenBank/DDBJ whole genome shotgun (WGS) entry which is preliminary data.</text>
</comment>
<reference evidence="1 2" key="1">
    <citation type="submission" date="2018-11" db="EMBL/GenBank/DDBJ databases">
        <title>Genomic Encyclopedia of Type Strains, Phase IV (KMG-IV): sequencing the most valuable type-strain genomes for metagenomic binning, comparative biology and taxonomic classification.</title>
        <authorList>
            <person name="Goeker M."/>
        </authorList>
    </citation>
    <scope>NUCLEOTIDE SEQUENCE [LARGE SCALE GENOMIC DNA]</scope>
    <source>
        <strain evidence="1 2">DSM 102936</strain>
    </source>
</reference>
<dbReference type="Proteomes" id="UP000282654">
    <property type="component" value="Unassembled WGS sequence"/>
</dbReference>